<comment type="caution">
    <text evidence="13">The sequence shown here is derived from an EMBL/GenBank/DDBJ whole genome shotgun (WGS) entry which is preliminary data.</text>
</comment>
<dbReference type="PROSITE" id="PS51846">
    <property type="entry name" value="CNNM"/>
    <property type="match status" value="1"/>
</dbReference>
<dbReference type="SUPFAM" id="SSF54631">
    <property type="entry name" value="CBS-domain pair"/>
    <property type="match status" value="1"/>
</dbReference>
<feature type="domain" description="CBS" evidence="11">
    <location>
        <begin position="263"/>
        <end position="322"/>
    </location>
</feature>
<dbReference type="InterPro" id="IPR005170">
    <property type="entry name" value="Transptr-assoc_dom"/>
</dbReference>
<feature type="domain" description="CNNM transmembrane" evidence="12">
    <location>
        <begin position="1"/>
        <end position="179"/>
    </location>
</feature>
<dbReference type="InterPro" id="IPR036318">
    <property type="entry name" value="FAD-bd_PCMH-like_sf"/>
</dbReference>
<proteinExistence type="inferred from homology"/>
<dbReference type="Pfam" id="PF03471">
    <property type="entry name" value="CorC_HlyC"/>
    <property type="match status" value="1"/>
</dbReference>
<sequence length="410" mass="46028">MLIAIILLILTSLFLSGSETALTAVNKMKVKSRAENDDVKSKKLYKLISHPDELLTGILIGNNIANIALPTLVTMLALDIGINVGLATGILTVVIIIFAEVIPKSIAATFSDKIAYMVAPVIALILTILKPFTFVLSKLTGLLIKILSRGEKQEASFSREEFKTMMDIASNEGTLENEESYRIKGVIDFYSKDVRDALKTPRMEIVGISSDSTFEETRDILLNHNHTRYPVYQDTMDNIVGVFHSKQFLGWALSEQNQTLADFTDNQPLFVAETTSIEKVFKMMQKKKRHLAIVIDEYGGTTGIITHEDIIEAMLGQEIEDETDDDEEILIDELTDSHMICSGKLVISRLNDVFQTRIPEEEDILAGFLYKEFGHIPSEGEVLEFQHLEFEVLEMEDNKIHKVKISKNIV</sequence>
<evidence type="ECO:0000256" key="6">
    <source>
        <dbReference type="ARBA" id="ARBA00023122"/>
    </source>
</evidence>
<dbReference type="Proteomes" id="UP001500880">
    <property type="component" value="Unassembled WGS sequence"/>
</dbReference>
<dbReference type="InterPro" id="IPR044751">
    <property type="entry name" value="Ion_transp-like_CBS"/>
</dbReference>
<dbReference type="Gene3D" id="3.30.465.10">
    <property type="match status" value="1"/>
</dbReference>
<dbReference type="RefSeq" id="WP_343839503.1">
    <property type="nucleotide sequence ID" value="NZ_BAAADO010000003.1"/>
</dbReference>
<dbReference type="Pfam" id="PF00571">
    <property type="entry name" value="CBS"/>
    <property type="match status" value="2"/>
</dbReference>
<accession>A0ABP3L1H8</accession>
<keyword evidence="6 8" id="KW-0129">CBS domain</keyword>
<keyword evidence="4" id="KW-0677">Repeat</keyword>
<comment type="similarity">
    <text evidence="2">Belongs to the UPF0053 family.</text>
</comment>
<evidence type="ECO:0000256" key="4">
    <source>
        <dbReference type="ARBA" id="ARBA00022737"/>
    </source>
</evidence>
<protein>
    <submittedName>
        <fullName evidence="13">CNNM domain-containing protein</fullName>
    </submittedName>
</protein>
<evidence type="ECO:0000256" key="5">
    <source>
        <dbReference type="ARBA" id="ARBA00022989"/>
    </source>
</evidence>
<evidence type="ECO:0000313" key="14">
    <source>
        <dbReference type="Proteomes" id="UP001500880"/>
    </source>
</evidence>
<dbReference type="InterPro" id="IPR016169">
    <property type="entry name" value="FAD-bd_PCMH_sub2"/>
</dbReference>
<gene>
    <name evidence="13" type="ORF">GCM10008986_15530</name>
</gene>
<dbReference type="PANTHER" id="PTHR22777:SF17">
    <property type="entry name" value="UPF0053 PROTEIN SLL0260"/>
    <property type="match status" value="1"/>
</dbReference>
<dbReference type="InterPro" id="IPR000644">
    <property type="entry name" value="CBS_dom"/>
</dbReference>
<evidence type="ECO:0000256" key="3">
    <source>
        <dbReference type="ARBA" id="ARBA00022692"/>
    </source>
</evidence>
<organism evidence="13 14">
    <name type="scientific">Salinibacillus aidingensis</name>
    <dbReference type="NCBI Taxonomy" id="237684"/>
    <lineage>
        <taxon>Bacteria</taxon>
        <taxon>Bacillati</taxon>
        <taxon>Bacillota</taxon>
        <taxon>Bacilli</taxon>
        <taxon>Bacillales</taxon>
        <taxon>Bacillaceae</taxon>
        <taxon>Salinibacillus</taxon>
    </lineage>
</organism>
<evidence type="ECO:0000256" key="2">
    <source>
        <dbReference type="ARBA" id="ARBA00006337"/>
    </source>
</evidence>
<feature type="transmembrane region" description="Helical" evidence="10">
    <location>
        <begin position="80"/>
        <end position="102"/>
    </location>
</feature>
<feature type="domain" description="CBS" evidence="11">
    <location>
        <begin position="199"/>
        <end position="259"/>
    </location>
</feature>
<evidence type="ECO:0000256" key="10">
    <source>
        <dbReference type="SAM" id="Phobius"/>
    </source>
</evidence>
<keyword evidence="5 9" id="KW-1133">Transmembrane helix</keyword>
<feature type="transmembrane region" description="Helical" evidence="10">
    <location>
        <begin position="114"/>
        <end position="136"/>
    </location>
</feature>
<dbReference type="SMART" id="SM00116">
    <property type="entry name" value="CBS"/>
    <property type="match status" value="2"/>
</dbReference>
<keyword evidence="14" id="KW-1185">Reference proteome</keyword>
<evidence type="ECO:0000256" key="7">
    <source>
        <dbReference type="ARBA" id="ARBA00023136"/>
    </source>
</evidence>
<evidence type="ECO:0000313" key="13">
    <source>
        <dbReference type="EMBL" id="GAA0490427.1"/>
    </source>
</evidence>
<dbReference type="InterPro" id="IPR046342">
    <property type="entry name" value="CBS_dom_sf"/>
</dbReference>
<dbReference type="CDD" id="cd04590">
    <property type="entry name" value="CBS_pair_CorC_HlyC_assoc"/>
    <property type="match status" value="1"/>
</dbReference>
<reference evidence="14" key="1">
    <citation type="journal article" date="2019" name="Int. J. Syst. Evol. Microbiol.">
        <title>The Global Catalogue of Microorganisms (GCM) 10K type strain sequencing project: providing services to taxonomists for standard genome sequencing and annotation.</title>
        <authorList>
            <consortium name="The Broad Institute Genomics Platform"/>
            <consortium name="The Broad Institute Genome Sequencing Center for Infectious Disease"/>
            <person name="Wu L."/>
            <person name="Ma J."/>
        </authorList>
    </citation>
    <scope>NUCLEOTIDE SEQUENCE [LARGE SCALE GENOMIC DNA]</scope>
    <source>
        <strain evidence="14">JCM 12389</strain>
    </source>
</reference>
<comment type="subcellular location">
    <subcellularLocation>
        <location evidence="1">Membrane</location>
        <topology evidence="1">Multi-pass membrane protein</topology>
    </subcellularLocation>
</comment>
<dbReference type="Gene3D" id="3.10.580.10">
    <property type="entry name" value="CBS-domain"/>
    <property type="match status" value="1"/>
</dbReference>
<evidence type="ECO:0000256" key="9">
    <source>
        <dbReference type="PROSITE-ProRule" id="PRU01193"/>
    </source>
</evidence>
<evidence type="ECO:0000259" key="12">
    <source>
        <dbReference type="PROSITE" id="PS51846"/>
    </source>
</evidence>
<dbReference type="SUPFAM" id="SSF56176">
    <property type="entry name" value="FAD-binding/transporter-associated domain-like"/>
    <property type="match status" value="1"/>
</dbReference>
<evidence type="ECO:0000256" key="1">
    <source>
        <dbReference type="ARBA" id="ARBA00004141"/>
    </source>
</evidence>
<dbReference type="EMBL" id="BAAADO010000003">
    <property type="protein sequence ID" value="GAA0490427.1"/>
    <property type="molecule type" value="Genomic_DNA"/>
</dbReference>
<dbReference type="PANTHER" id="PTHR22777">
    <property type="entry name" value="HEMOLYSIN-RELATED"/>
    <property type="match status" value="1"/>
</dbReference>
<evidence type="ECO:0000259" key="11">
    <source>
        <dbReference type="PROSITE" id="PS51371"/>
    </source>
</evidence>
<dbReference type="InterPro" id="IPR002550">
    <property type="entry name" value="CNNM"/>
</dbReference>
<keyword evidence="7 9" id="KW-0472">Membrane</keyword>
<evidence type="ECO:0000256" key="8">
    <source>
        <dbReference type="PROSITE-ProRule" id="PRU00703"/>
    </source>
</evidence>
<dbReference type="SMART" id="SM01091">
    <property type="entry name" value="CorC_HlyC"/>
    <property type="match status" value="1"/>
</dbReference>
<name>A0ABP3L1H8_9BACI</name>
<dbReference type="PROSITE" id="PS51371">
    <property type="entry name" value="CBS"/>
    <property type="match status" value="2"/>
</dbReference>
<dbReference type="Pfam" id="PF01595">
    <property type="entry name" value="CNNM"/>
    <property type="match status" value="1"/>
</dbReference>
<keyword evidence="3 9" id="KW-0812">Transmembrane</keyword>